<evidence type="ECO:0000313" key="4">
    <source>
        <dbReference type="EMBL" id="TDP12000.1"/>
    </source>
</evidence>
<keyword evidence="2" id="KW-0560">Oxidoreductase</keyword>
<dbReference type="InterPro" id="IPR011032">
    <property type="entry name" value="GroES-like_sf"/>
</dbReference>
<keyword evidence="5" id="KW-1185">Reference proteome</keyword>
<feature type="domain" description="Enoyl reductase (ER)" evidence="3">
    <location>
        <begin position="14"/>
        <end position="172"/>
    </location>
</feature>
<reference evidence="4 5" key="1">
    <citation type="submission" date="2019-03" db="EMBL/GenBank/DDBJ databases">
        <title>Genomic Encyclopedia of Type Strains, Phase IV (KMG-IV): sequencing the most valuable type-strain genomes for metagenomic binning, comparative biology and taxonomic classification.</title>
        <authorList>
            <person name="Goeker M."/>
        </authorList>
    </citation>
    <scope>NUCLEOTIDE SEQUENCE [LARGE SCALE GENOMIC DNA]</scope>
    <source>
        <strain evidence="4 5">DSM 25082</strain>
    </source>
</reference>
<gene>
    <name evidence="4" type="ORF">DFR39_102388</name>
</gene>
<dbReference type="InterPro" id="IPR036291">
    <property type="entry name" value="NAD(P)-bd_dom_sf"/>
</dbReference>
<dbReference type="EMBL" id="SNXE01000002">
    <property type="protein sequence ID" value="TDP12000.1"/>
    <property type="molecule type" value="Genomic_DNA"/>
</dbReference>
<dbReference type="Pfam" id="PF08240">
    <property type="entry name" value="ADH_N"/>
    <property type="match status" value="1"/>
</dbReference>
<dbReference type="GO" id="GO:0003960">
    <property type="term" value="F:quinone reductase (NADPH) activity"/>
    <property type="evidence" value="ECO:0007669"/>
    <property type="project" value="TreeGrafter"/>
</dbReference>
<proteinExistence type="predicted"/>
<dbReference type="GO" id="GO:0008270">
    <property type="term" value="F:zinc ion binding"/>
    <property type="evidence" value="ECO:0007669"/>
    <property type="project" value="InterPro"/>
</dbReference>
<protein>
    <submittedName>
        <fullName evidence="4">Alcohol dehydrogenase-like protein</fullName>
    </submittedName>
</protein>
<comment type="caution">
    <text evidence="4">The sequence shown here is derived from an EMBL/GenBank/DDBJ whole genome shotgun (WGS) entry which is preliminary data.</text>
</comment>
<dbReference type="InterPro" id="IPR013154">
    <property type="entry name" value="ADH-like_N"/>
</dbReference>
<dbReference type="PANTHER" id="PTHR48106:SF13">
    <property type="entry name" value="QUINONE OXIDOREDUCTASE-RELATED"/>
    <property type="match status" value="1"/>
</dbReference>
<dbReference type="Proteomes" id="UP000295357">
    <property type="component" value="Unassembled WGS sequence"/>
</dbReference>
<dbReference type="PANTHER" id="PTHR48106">
    <property type="entry name" value="QUINONE OXIDOREDUCTASE PIG3-RELATED"/>
    <property type="match status" value="1"/>
</dbReference>
<dbReference type="AlphaFoldDB" id="A0A4R6N9P9"/>
<dbReference type="PROSITE" id="PS01162">
    <property type="entry name" value="QOR_ZETA_CRYSTAL"/>
    <property type="match status" value="1"/>
</dbReference>
<organism evidence="4 5">
    <name type="scientific">Roseateles asaccharophilus</name>
    <dbReference type="NCBI Taxonomy" id="582607"/>
    <lineage>
        <taxon>Bacteria</taxon>
        <taxon>Pseudomonadati</taxon>
        <taxon>Pseudomonadota</taxon>
        <taxon>Betaproteobacteria</taxon>
        <taxon>Burkholderiales</taxon>
        <taxon>Sphaerotilaceae</taxon>
        <taxon>Roseateles</taxon>
    </lineage>
</organism>
<dbReference type="SMART" id="SM00829">
    <property type="entry name" value="PKS_ER"/>
    <property type="match status" value="1"/>
</dbReference>
<dbReference type="SUPFAM" id="SSF50129">
    <property type="entry name" value="GroES-like"/>
    <property type="match status" value="1"/>
</dbReference>
<accession>A0A4R6N9P9</accession>
<dbReference type="GO" id="GO:0035925">
    <property type="term" value="F:mRNA 3'-UTR AU-rich region binding"/>
    <property type="evidence" value="ECO:0007669"/>
    <property type="project" value="TreeGrafter"/>
</dbReference>
<dbReference type="Gene3D" id="3.40.50.720">
    <property type="entry name" value="NAD(P)-binding Rossmann-like Domain"/>
    <property type="match status" value="1"/>
</dbReference>
<sequence>MSRGEQAVLIQAPGGPEVLQWTPVEVGEPGPGELRLRHHAIGLNYIDIYHRSGAYPLPLPARLGMEAAGVVEAVGEGVTHLAVGDRVAYASQPPGAYATARLMPARCVVRLPEGIAFEAGAAMMLKGLTAQYLLRKTLPQGGLAAGDFVLFHAAAGGVGLIACQWARALGRA</sequence>
<dbReference type="GO" id="GO:0005829">
    <property type="term" value="C:cytosol"/>
    <property type="evidence" value="ECO:0007669"/>
    <property type="project" value="TreeGrafter"/>
</dbReference>
<dbReference type="InterPro" id="IPR002364">
    <property type="entry name" value="Quin_OxRdtase/zeta-crystal_CS"/>
</dbReference>
<dbReference type="GO" id="GO:0070402">
    <property type="term" value="F:NADPH binding"/>
    <property type="evidence" value="ECO:0007669"/>
    <property type="project" value="TreeGrafter"/>
</dbReference>
<keyword evidence="1" id="KW-0521">NADP</keyword>
<dbReference type="SUPFAM" id="SSF51735">
    <property type="entry name" value="NAD(P)-binding Rossmann-fold domains"/>
    <property type="match status" value="1"/>
</dbReference>
<evidence type="ECO:0000259" key="3">
    <source>
        <dbReference type="SMART" id="SM00829"/>
    </source>
</evidence>
<dbReference type="InterPro" id="IPR020843">
    <property type="entry name" value="ER"/>
</dbReference>
<evidence type="ECO:0000256" key="1">
    <source>
        <dbReference type="ARBA" id="ARBA00022857"/>
    </source>
</evidence>
<name>A0A4R6N9P9_9BURK</name>
<evidence type="ECO:0000313" key="5">
    <source>
        <dbReference type="Proteomes" id="UP000295357"/>
    </source>
</evidence>
<dbReference type="Gene3D" id="3.90.180.10">
    <property type="entry name" value="Medium-chain alcohol dehydrogenases, catalytic domain"/>
    <property type="match status" value="1"/>
</dbReference>
<evidence type="ECO:0000256" key="2">
    <source>
        <dbReference type="ARBA" id="ARBA00023002"/>
    </source>
</evidence>